<dbReference type="Proteomes" id="UP000069654">
    <property type="component" value="Unassembled WGS sequence"/>
</dbReference>
<keyword evidence="3" id="KW-0521">NADP</keyword>
<keyword evidence="2" id="KW-0274">FAD</keyword>
<keyword evidence="1" id="KW-0285">Flavoprotein</keyword>
<proteinExistence type="predicted"/>
<dbReference type="OMA" id="QGNWILQ"/>
<gene>
    <name evidence="5" type="ORF">RMCT_1674</name>
</gene>
<dbReference type="RefSeq" id="WP_003925730.1">
    <property type="nucleotide sequence ID" value="NZ_BCTB01000009.1"/>
</dbReference>
<sequence>MSPSEVDVLIIGAGFAGLRMLIEARSRGLRARVLEAGSDVGGTWYWNRYPGARTDTEAWTYCFSFDPELLQEWEWQDRYPSQREVQAYLDFVCHRHRLREDIEFNQRVTSLIRDSGSNTWTATTEAGGRYRATYVVAATGGIAHAYRPDIPDFDTFRGEWYMSAAWPKEGVDFSGKRVGIIGTGSTGVQLIPQIAQTAGHLTVFQRTPNFVLPARNHPLEEEQRKAIKRDYEQIWQLAHNQVFGFPIPPAGRNALDTPPEERRRILEEGWEKGGFRFIFETFDDLFVSEEANEIAAEFVRDKIRSIVHDPEVAERLCPTNHPLGTKRPPIGTNYYETYNRDNVTLVDLRSDPIERMVPNGIQTASGVVELEVLVFATGFKVGTGSLEQMDVRGERGVELKEVWRDGPQTLMGVGVAGFPNFFLIGGPHSTIGNAPPVAERASRWIGQVIEHLGRTGARAIEPTQQAMDEWAGLLQAIVDTTLLEKGKAANSWFFGANTPDGPNRIVLYAAGVPAYFDEFNRSEANGYPGFTFHQDSSEGDAAQLATSAN</sequence>
<dbReference type="PANTHER" id="PTHR43098:SF5">
    <property type="entry name" value="DUAL-FUNCTIONAL MONOOXYGENASE_METHYLTRANSFERASE PSOF"/>
    <property type="match status" value="1"/>
</dbReference>
<dbReference type="InterPro" id="IPR050775">
    <property type="entry name" value="FAD-binding_Monooxygenases"/>
</dbReference>
<evidence type="ECO:0000313" key="5">
    <source>
        <dbReference type="EMBL" id="GAT14704.1"/>
    </source>
</evidence>
<name>A0A100XDM5_MYCTH</name>
<dbReference type="Pfam" id="PF13738">
    <property type="entry name" value="Pyr_redox_3"/>
    <property type="match status" value="1"/>
</dbReference>
<organism evidence="5 6">
    <name type="scientific">Mycolicibacterium thermoresistibile</name>
    <name type="common">Mycobacterium thermoresistibile</name>
    <dbReference type="NCBI Taxonomy" id="1797"/>
    <lineage>
        <taxon>Bacteria</taxon>
        <taxon>Bacillati</taxon>
        <taxon>Actinomycetota</taxon>
        <taxon>Actinomycetes</taxon>
        <taxon>Mycobacteriales</taxon>
        <taxon>Mycobacteriaceae</taxon>
        <taxon>Mycolicibacterium</taxon>
    </lineage>
</organism>
<dbReference type="EMBL" id="BCTB01000009">
    <property type="protein sequence ID" value="GAT14704.1"/>
    <property type="molecule type" value="Genomic_DNA"/>
</dbReference>
<accession>A0A100XDM5</accession>
<dbReference type="InterPro" id="IPR036188">
    <property type="entry name" value="FAD/NAD-bd_sf"/>
</dbReference>
<keyword evidence="4" id="KW-0560">Oxidoreductase</keyword>
<keyword evidence="5" id="KW-0503">Monooxygenase</keyword>
<comment type="caution">
    <text evidence="5">The sequence shown here is derived from an EMBL/GenBank/DDBJ whole genome shotgun (WGS) entry which is preliminary data.</text>
</comment>
<dbReference type="AlphaFoldDB" id="A0A100XDM5"/>
<evidence type="ECO:0000256" key="1">
    <source>
        <dbReference type="ARBA" id="ARBA00022630"/>
    </source>
</evidence>
<dbReference type="Gene3D" id="3.50.50.60">
    <property type="entry name" value="FAD/NAD(P)-binding domain"/>
    <property type="match status" value="2"/>
</dbReference>
<reference evidence="5 6" key="1">
    <citation type="journal article" date="2016" name="Genome Announc.">
        <title>Draft Genome Sequences of Five Rapidly Growing Mycobacterium Species, M. thermoresistibile, M. fortuitum subsp. acetamidolyticum, M. canariasense, M. brisbanense, and M. novocastrense.</title>
        <authorList>
            <person name="Katahira K."/>
            <person name="Ogura Y."/>
            <person name="Gotoh Y."/>
            <person name="Hayashi T."/>
        </authorList>
    </citation>
    <scope>NUCLEOTIDE SEQUENCE [LARGE SCALE GENOMIC DNA]</scope>
    <source>
        <strain evidence="5 6">JCM6362</strain>
    </source>
</reference>
<dbReference type="GO" id="GO:0016709">
    <property type="term" value="F:oxidoreductase activity, acting on paired donors, with incorporation or reduction of molecular oxygen, NAD(P)H as one donor, and incorporation of one atom of oxygen"/>
    <property type="evidence" value="ECO:0007669"/>
    <property type="project" value="UniProtKB-ARBA"/>
</dbReference>
<evidence type="ECO:0000256" key="3">
    <source>
        <dbReference type="ARBA" id="ARBA00022857"/>
    </source>
</evidence>
<dbReference type="OrthoDB" id="5168853at2"/>
<evidence type="ECO:0000256" key="4">
    <source>
        <dbReference type="ARBA" id="ARBA00023002"/>
    </source>
</evidence>
<evidence type="ECO:0000256" key="2">
    <source>
        <dbReference type="ARBA" id="ARBA00022827"/>
    </source>
</evidence>
<dbReference type="PANTHER" id="PTHR43098">
    <property type="entry name" value="L-ORNITHINE N(5)-MONOOXYGENASE-RELATED"/>
    <property type="match status" value="1"/>
</dbReference>
<reference evidence="6" key="2">
    <citation type="submission" date="2016-02" db="EMBL/GenBank/DDBJ databases">
        <title>Draft genome sequence of five rapidly growing Mycobacterium species.</title>
        <authorList>
            <person name="Katahira K."/>
            <person name="Gotou Y."/>
            <person name="Iida K."/>
            <person name="Ogura Y."/>
            <person name="Hayashi T."/>
        </authorList>
    </citation>
    <scope>NUCLEOTIDE SEQUENCE [LARGE SCALE GENOMIC DNA]</scope>
    <source>
        <strain evidence="6">JCM6362</strain>
    </source>
</reference>
<dbReference type="PRINTS" id="PR00411">
    <property type="entry name" value="PNDRDTASEI"/>
</dbReference>
<dbReference type="STRING" id="1797.RMCT_1674"/>
<evidence type="ECO:0000313" key="6">
    <source>
        <dbReference type="Proteomes" id="UP000069654"/>
    </source>
</evidence>
<dbReference type="SUPFAM" id="SSF51905">
    <property type="entry name" value="FAD/NAD(P)-binding domain"/>
    <property type="match status" value="2"/>
</dbReference>
<protein>
    <submittedName>
        <fullName evidence="5">Putative cyclohexanone monooxygenase</fullName>
    </submittedName>
</protein>